<accession>A0A1M2VJZ3</accession>
<dbReference type="OrthoDB" id="2740572at2759"/>
<sequence length="238" mass="27317">MALAFATKQNCETIHVIADNESALKTLLDPGMHGQQLVSVVACRNAREWLAKDERRRIVFHWCPSHEGVEWNELVDEDAKRAADIPLDRDECSLAHAQHLLAVQLRADWRDEYRGSMAYAGHNFLRLKAFDPPNHVSSPALQAHGHSKANMARFCRAVLDHAPLGSFRQRFFAHEPTDCPECGVLQDRAHVLFKCSRYRRWWELRGEFEFLLRVSAYRELNGFLTTNESAFSFEDAPT</sequence>
<dbReference type="Gene3D" id="3.30.420.10">
    <property type="entry name" value="Ribonuclease H-like superfamily/Ribonuclease H"/>
    <property type="match status" value="1"/>
</dbReference>
<proteinExistence type="predicted"/>
<dbReference type="Proteomes" id="UP000184267">
    <property type="component" value="Unassembled WGS sequence"/>
</dbReference>
<gene>
    <name evidence="1" type="ORF">TRAPUB_1213</name>
</gene>
<dbReference type="AlphaFoldDB" id="A0A1M2VJZ3"/>
<dbReference type="InterPro" id="IPR036397">
    <property type="entry name" value="RNaseH_sf"/>
</dbReference>
<organism evidence="1 2">
    <name type="scientific">Trametes pubescens</name>
    <name type="common">White-rot fungus</name>
    <dbReference type="NCBI Taxonomy" id="154538"/>
    <lineage>
        <taxon>Eukaryota</taxon>
        <taxon>Fungi</taxon>
        <taxon>Dikarya</taxon>
        <taxon>Basidiomycota</taxon>
        <taxon>Agaricomycotina</taxon>
        <taxon>Agaricomycetes</taxon>
        <taxon>Polyporales</taxon>
        <taxon>Polyporaceae</taxon>
        <taxon>Trametes</taxon>
    </lineage>
</organism>
<dbReference type="STRING" id="154538.A0A1M2VJZ3"/>
<dbReference type="InterPro" id="IPR012337">
    <property type="entry name" value="RNaseH-like_sf"/>
</dbReference>
<evidence type="ECO:0000313" key="1">
    <source>
        <dbReference type="EMBL" id="OJT07890.1"/>
    </source>
</evidence>
<dbReference type="CDD" id="cd09276">
    <property type="entry name" value="Rnase_HI_RT_non_LTR"/>
    <property type="match status" value="1"/>
</dbReference>
<comment type="caution">
    <text evidence="1">The sequence shown here is derived from an EMBL/GenBank/DDBJ whole genome shotgun (WGS) entry which is preliminary data.</text>
</comment>
<dbReference type="SUPFAM" id="SSF53098">
    <property type="entry name" value="Ribonuclease H-like"/>
    <property type="match status" value="1"/>
</dbReference>
<protein>
    <submittedName>
        <fullName evidence="1">Uncharacterized protein</fullName>
    </submittedName>
</protein>
<keyword evidence="2" id="KW-1185">Reference proteome</keyword>
<name>A0A1M2VJZ3_TRAPU</name>
<evidence type="ECO:0000313" key="2">
    <source>
        <dbReference type="Proteomes" id="UP000184267"/>
    </source>
</evidence>
<dbReference type="EMBL" id="MNAD01001109">
    <property type="protein sequence ID" value="OJT07890.1"/>
    <property type="molecule type" value="Genomic_DNA"/>
</dbReference>
<dbReference type="OMA" id="KQNCETI"/>
<dbReference type="GO" id="GO:0003676">
    <property type="term" value="F:nucleic acid binding"/>
    <property type="evidence" value="ECO:0007669"/>
    <property type="project" value="InterPro"/>
</dbReference>
<reference evidence="1 2" key="1">
    <citation type="submission" date="2016-10" db="EMBL/GenBank/DDBJ databases">
        <title>Genome sequence of the basidiomycete white-rot fungus Trametes pubescens.</title>
        <authorList>
            <person name="Makela M.R."/>
            <person name="Granchi Z."/>
            <person name="Peng M."/>
            <person name="De Vries R.P."/>
            <person name="Grigoriev I."/>
            <person name="Riley R."/>
            <person name="Hilden K."/>
        </authorList>
    </citation>
    <scope>NUCLEOTIDE SEQUENCE [LARGE SCALE GENOMIC DNA]</scope>
    <source>
        <strain evidence="1 2">FBCC735</strain>
    </source>
</reference>